<dbReference type="GO" id="GO:0006979">
    <property type="term" value="P:response to oxidative stress"/>
    <property type="evidence" value="ECO:0007669"/>
    <property type="project" value="InterPro"/>
</dbReference>
<name>A0A3Q3GRT3_9LABR</name>
<proteinExistence type="inferred from homology"/>
<dbReference type="STRING" id="56723.ENSLBEP00000037007"/>
<comment type="similarity">
    <text evidence="1">Belongs to the glutathione peroxidase family.</text>
</comment>
<organism evidence="4 5">
    <name type="scientific">Labrus bergylta</name>
    <name type="common">ballan wrasse</name>
    <dbReference type="NCBI Taxonomy" id="56723"/>
    <lineage>
        <taxon>Eukaryota</taxon>
        <taxon>Metazoa</taxon>
        <taxon>Chordata</taxon>
        <taxon>Craniata</taxon>
        <taxon>Vertebrata</taxon>
        <taxon>Euteleostomi</taxon>
        <taxon>Actinopterygii</taxon>
        <taxon>Neopterygii</taxon>
        <taxon>Teleostei</taxon>
        <taxon>Neoteleostei</taxon>
        <taxon>Acanthomorphata</taxon>
        <taxon>Eupercaria</taxon>
        <taxon>Labriformes</taxon>
        <taxon>Labridae</taxon>
        <taxon>Labrus</taxon>
    </lineage>
</organism>
<evidence type="ECO:0000256" key="2">
    <source>
        <dbReference type="ARBA" id="ARBA00022559"/>
    </source>
</evidence>
<dbReference type="Gene3D" id="3.40.30.10">
    <property type="entry name" value="Glutaredoxin"/>
    <property type="match status" value="1"/>
</dbReference>
<keyword evidence="5" id="KW-1185">Reference proteome</keyword>
<dbReference type="InterPro" id="IPR000889">
    <property type="entry name" value="Glutathione_peroxidase"/>
</dbReference>
<dbReference type="GeneTree" id="ENSGT00940000176927"/>
<evidence type="ECO:0000256" key="3">
    <source>
        <dbReference type="ARBA" id="ARBA00023002"/>
    </source>
</evidence>
<dbReference type="AlphaFoldDB" id="A0A3Q3GRT3"/>
<evidence type="ECO:0000313" key="4">
    <source>
        <dbReference type="Ensembl" id="ENSLBEP00000037007.1"/>
    </source>
</evidence>
<evidence type="ECO:0008006" key="6">
    <source>
        <dbReference type="Google" id="ProtNLM"/>
    </source>
</evidence>
<protein>
    <recommendedName>
        <fullName evidence="6">Glutathione peroxidase</fullName>
    </recommendedName>
</protein>
<dbReference type="Ensembl" id="ENSLBET00000038542.1">
    <property type="protein sequence ID" value="ENSLBEP00000037007.1"/>
    <property type="gene ID" value="ENSLBEG00000027642.1"/>
</dbReference>
<evidence type="ECO:0000313" key="5">
    <source>
        <dbReference type="Proteomes" id="UP000261660"/>
    </source>
</evidence>
<reference evidence="4" key="1">
    <citation type="submission" date="2025-08" db="UniProtKB">
        <authorList>
            <consortium name="Ensembl"/>
        </authorList>
    </citation>
    <scope>IDENTIFICATION</scope>
</reference>
<accession>A0A3Q3GRT3</accession>
<dbReference type="GO" id="GO:0004601">
    <property type="term" value="F:peroxidase activity"/>
    <property type="evidence" value="ECO:0007669"/>
    <property type="project" value="UniProtKB-KW"/>
</dbReference>
<dbReference type="PROSITE" id="PS51355">
    <property type="entry name" value="GLUTATHIONE_PEROXID_3"/>
    <property type="match status" value="1"/>
</dbReference>
<sequence>MNKNKTNSILSCFRESDSQSSACIHQAQHATLFHSKCFFLNITCSALCLNPQQCDSSTDGTIYKHQAKTLNGSHTVNFSDYAGRVVLFINVATY</sequence>
<keyword evidence="2" id="KW-0575">Peroxidase</keyword>
<dbReference type="Proteomes" id="UP000261660">
    <property type="component" value="Unplaced"/>
</dbReference>
<dbReference type="InParanoid" id="A0A3Q3GRT3"/>
<keyword evidence="3" id="KW-0560">Oxidoreductase</keyword>
<reference evidence="4" key="2">
    <citation type="submission" date="2025-09" db="UniProtKB">
        <authorList>
            <consortium name="Ensembl"/>
        </authorList>
    </citation>
    <scope>IDENTIFICATION</scope>
</reference>
<evidence type="ECO:0000256" key="1">
    <source>
        <dbReference type="ARBA" id="ARBA00006926"/>
    </source>
</evidence>